<evidence type="ECO:0000256" key="4">
    <source>
        <dbReference type="HAMAP-Rule" id="MF_01366"/>
    </source>
</evidence>
<gene>
    <name evidence="4" type="primary">rplM</name>
    <name evidence="5" type="ORF">A2827_02405</name>
</gene>
<comment type="function">
    <text evidence="4">This protein is one of the early assembly proteins of the 50S ribosomal subunit, although it is not seen to bind rRNA by itself. It is important during the early stages of 50S assembly.</text>
</comment>
<dbReference type="SUPFAM" id="SSF52161">
    <property type="entry name" value="Ribosomal protein L13"/>
    <property type="match status" value="1"/>
</dbReference>
<dbReference type="Gene3D" id="3.90.1180.10">
    <property type="entry name" value="Ribosomal protein L13"/>
    <property type="match status" value="1"/>
</dbReference>
<dbReference type="InterPro" id="IPR005822">
    <property type="entry name" value="Ribosomal_uL13"/>
</dbReference>
<evidence type="ECO:0000256" key="3">
    <source>
        <dbReference type="ARBA" id="ARBA00023274"/>
    </source>
</evidence>
<dbReference type="CDD" id="cd00392">
    <property type="entry name" value="Ribosomal_L13"/>
    <property type="match status" value="1"/>
</dbReference>
<dbReference type="InterPro" id="IPR036899">
    <property type="entry name" value="Ribosomal_uL13_sf"/>
</dbReference>
<evidence type="ECO:0000256" key="2">
    <source>
        <dbReference type="ARBA" id="ARBA00022980"/>
    </source>
</evidence>
<dbReference type="InterPro" id="IPR005823">
    <property type="entry name" value="Ribosomal_uL13_bac-type"/>
</dbReference>
<dbReference type="GO" id="GO:0017148">
    <property type="term" value="P:negative regulation of translation"/>
    <property type="evidence" value="ECO:0007669"/>
    <property type="project" value="TreeGrafter"/>
</dbReference>
<protein>
    <recommendedName>
        <fullName evidence="4">Large ribosomal subunit protein uL13</fullName>
    </recommendedName>
</protein>
<dbReference type="NCBIfam" id="TIGR01066">
    <property type="entry name" value="rplM_bact"/>
    <property type="match status" value="1"/>
</dbReference>
<sequence length="113" mass="12952">MVKYTVDAKDKTLGRLATEVAVLLRGKNDPKFVPYRDSGNTVEVLNSDKFKVSGKKAGEKMYWHYSRYPGGIKGTSYESLRIKDHAKIIQKAVYGMLPKNKLRFQMIKRLIVK</sequence>
<evidence type="ECO:0000313" key="5">
    <source>
        <dbReference type="EMBL" id="OGZ58257.1"/>
    </source>
</evidence>
<keyword evidence="3 4" id="KW-0687">Ribonucleoprotein</keyword>
<comment type="similarity">
    <text evidence="1 4">Belongs to the universal ribosomal protein uL13 family.</text>
</comment>
<dbReference type="PANTHER" id="PTHR11545:SF2">
    <property type="entry name" value="LARGE RIBOSOMAL SUBUNIT PROTEIN UL13M"/>
    <property type="match status" value="1"/>
</dbReference>
<dbReference type="AlphaFoldDB" id="A0A1G2H6Z7"/>
<dbReference type="GO" id="GO:0022625">
    <property type="term" value="C:cytosolic large ribosomal subunit"/>
    <property type="evidence" value="ECO:0007669"/>
    <property type="project" value="TreeGrafter"/>
</dbReference>
<accession>A0A1G2H6Z7</accession>
<dbReference type="GO" id="GO:0003729">
    <property type="term" value="F:mRNA binding"/>
    <property type="evidence" value="ECO:0007669"/>
    <property type="project" value="TreeGrafter"/>
</dbReference>
<dbReference type="GO" id="GO:0006412">
    <property type="term" value="P:translation"/>
    <property type="evidence" value="ECO:0007669"/>
    <property type="project" value="UniProtKB-UniRule"/>
</dbReference>
<comment type="caution">
    <text evidence="5">The sequence shown here is derived from an EMBL/GenBank/DDBJ whole genome shotgun (WGS) entry which is preliminary data.</text>
</comment>
<evidence type="ECO:0000256" key="1">
    <source>
        <dbReference type="ARBA" id="ARBA00006227"/>
    </source>
</evidence>
<dbReference type="PANTHER" id="PTHR11545">
    <property type="entry name" value="RIBOSOMAL PROTEIN L13"/>
    <property type="match status" value="1"/>
</dbReference>
<comment type="subunit">
    <text evidence="4">Part of the 50S ribosomal subunit.</text>
</comment>
<dbReference type="EMBL" id="MHOD01000012">
    <property type="protein sequence ID" value="OGZ58257.1"/>
    <property type="molecule type" value="Genomic_DNA"/>
</dbReference>
<dbReference type="Pfam" id="PF00572">
    <property type="entry name" value="Ribosomal_L13"/>
    <property type="match status" value="1"/>
</dbReference>
<dbReference type="PIRSF" id="PIRSF002181">
    <property type="entry name" value="Ribosomal_L13"/>
    <property type="match status" value="1"/>
</dbReference>
<dbReference type="GO" id="GO:0003735">
    <property type="term" value="F:structural constituent of ribosome"/>
    <property type="evidence" value="ECO:0007669"/>
    <property type="project" value="InterPro"/>
</dbReference>
<dbReference type="HAMAP" id="MF_01366">
    <property type="entry name" value="Ribosomal_uL13"/>
    <property type="match status" value="1"/>
</dbReference>
<keyword evidence="2 4" id="KW-0689">Ribosomal protein</keyword>
<name>A0A1G2H6Z7_9BACT</name>
<reference evidence="5 6" key="1">
    <citation type="journal article" date="2016" name="Nat. Commun.">
        <title>Thousands of microbial genomes shed light on interconnected biogeochemical processes in an aquifer system.</title>
        <authorList>
            <person name="Anantharaman K."/>
            <person name="Brown C.T."/>
            <person name="Hug L.A."/>
            <person name="Sharon I."/>
            <person name="Castelle C.J."/>
            <person name="Probst A.J."/>
            <person name="Thomas B.C."/>
            <person name="Singh A."/>
            <person name="Wilkins M.J."/>
            <person name="Karaoz U."/>
            <person name="Brodie E.L."/>
            <person name="Williams K.H."/>
            <person name="Hubbard S.S."/>
            <person name="Banfield J.F."/>
        </authorList>
    </citation>
    <scope>NUCLEOTIDE SEQUENCE [LARGE SCALE GENOMIC DNA]</scope>
</reference>
<proteinExistence type="inferred from homology"/>
<organism evidence="5 6">
    <name type="scientific">Candidatus Spechtbacteria bacterium RIFCSPHIGHO2_01_FULL_43_30</name>
    <dbReference type="NCBI Taxonomy" id="1802158"/>
    <lineage>
        <taxon>Bacteria</taxon>
        <taxon>Candidatus Spechtiibacteriota</taxon>
    </lineage>
</organism>
<evidence type="ECO:0000313" key="6">
    <source>
        <dbReference type="Proteomes" id="UP000177932"/>
    </source>
</evidence>
<dbReference type="STRING" id="1802158.A2827_02405"/>
<dbReference type="Proteomes" id="UP000177932">
    <property type="component" value="Unassembled WGS sequence"/>
</dbReference>